<gene>
    <name evidence="1" type="ORF">A2Z42_04185</name>
</gene>
<dbReference type="EMBL" id="MHCU01000030">
    <property type="protein sequence ID" value="OGY27608.1"/>
    <property type="molecule type" value="Genomic_DNA"/>
</dbReference>
<name>A0A1G1WIP3_9BACT</name>
<evidence type="ECO:0000313" key="1">
    <source>
        <dbReference type="EMBL" id="OGY27608.1"/>
    </source>
</evidence>
<dbReference type="Proteomes" id="UP000176645">
    <property type="component" value="Unassembled WGS sequence"/>
</dbReference>
<organism evidence="1 2">
    <name type="scientific">Candidatus Woykebacteria bacterium RBG_19FT_COMBO_43_10</name>
    <dbReference type="NCBI Taxonomy" id="1802598"/>
    <lineage>
        <taxon>Bacteria</taxon>
        <taxon>Candidatus Woykeibacteriota</taxon>
    </lineage>
</organism>
<accession>A0A1G1WIP3</accession>
<protein>
    <submittedName>
        <fullName evidence="1">Uncharacterized protein</fullName>
    </submittedName>
</protein>
<comment type="caution">
    <text evidence="1">The sequence shown here is derived from an EMBL/GenBank/DDBJ whole genome shotgun (WGS) entry which is preliminary data.</text>
</comment>
<proteinExistence type="predicted"/>
<sequence length="83" mass="9010">MGGSFFSSAGWGGGEFVNKGELIDNPGPYKEGVGHLIYYSHKNKCKAVLSNFFNGKSANEKPDRGEFSIVAECLQEYVIGSDK</sequence>
<evidence type="ECO:0000313" key="2">
    <source>
        <dbReference type="Proteomes" id="UP000176645"/>
    </source>
</evidence>
<dbReference type="AlphaFoldDB" id="A0A1G1WIP3"/>
<reference evidence="1 2" key="1">
    <citation type="journal article" date="2016" name="Nat. Commun.">
        <title>Thousands of microbial genomes shed light on interconnected biogeochemical processes in an aquifer system.</title>
        <authorList>
            <person name="Anantharaman K."/>
            <person name="Brown C.T."/>
            <person name="Hug L.A."/>
            <person name="Sharon I."/>
            <person name="Castelle C.J."/>
            <person name="Probst A.J."/>
            <person name="Thomas B.C."/>
            <person name="Singh A."/>
            <person name="Wilkins M.J."/>
            <person name="Karaoz U."/>
            <person name="Brodie E.L."/>
            <person name="Williams K.H."/>
            <person name="Hubbard S.S."/>
            <person name="Banfield J.F."/>
        </authorList>
    </citation>
    <scope>NUCLEOTIDE SEQUENCE [LARGE SCALE GENOMIC DNA]</scope>
</reference>